<dbReference type="GO" id="GO:0009055">
    <property type="term" value="F:electron transfer activity"/>
    <property type="evidence" value="ECO:0007669"/>
    <property type="project" value="InterPro"/>
</dbReference>
<dbReference type="Gene3D" id="2.120.10.30">
    <property type="entry name" value="TolB, C-terminal domain"/>
    <property type="match status" value="1"/>
</dbReference>
<evidence type="ECO:0000256" key="1">
    <source>
        <dbReference type="ARBA" id="ARBA00022617"/>
    </source>
</evidence>
<dbReference type="Pfam" id="PF23500">
    <property type="entry name" value="DUF7133"/>
    <property type="match status" value="1"/>
</dbReference>
<reference evidence="6 7" key="1">
    <citation type="submission" date="2019-08" db="EMBL/GenBank/DDBJ databases">
        <authorList>
            <person name="Dhanesh K."/>
            <person name="Kumar G."/>
            <person name="Sasikala C."/>
            <person name="Venkata Ramana C."/>
        </authorList>
    </citation>
    <scope>NUCLEOTIDE SEQUENCE [LARGE SCALE GENOMIC DNA]</scope>
    <source>
        <strain evidence="6 7">JC645</strain>
    </source>
</reference>
<accession>A0A5M6D240</accession>
<dbReference type="NCBIfam" id="TIGR02603">
    <property type="entry name" value="CxxCH_TIGR02603"/>
    <property type="match status" value="1"/>
</dbReference>
<dbReference type="NCBIfam" id="TIGR02604">
    <property type="entry name" value="Piru_Ver_Nterm"/>
    <property type="match status" value="1"/>
</dbReference>
<dbReference type="InterPro" id="IPR055557">
    <property type="entry name" value="DUF7133"/>
</dbReference>
<keyword evidence="2 4" id="KW-0479">Metal-binding</keyword>
<evidence type="ECO:0000256" key="4">
    <source>
        <dbReference type="PROSITE-ProRule" id="PRU00433"/>
    </source>
</evidence>
<comment type="caution">
    <text evidence="6">The sequence shown here is derived from an EMBL/GenBank/DDBJ whole genome shotgun (WGS) entry which is preliminary data.</text>
</comment>
<dbReference type="GO" id="GO:0046872">
    <property type="term" value="F:metal ion binding"/>
    <property type="evidence" value="ECO:0007669"/>
    <property type="project" value="UniProtKB-KW"/>
</dbReference>
<dbReference type="PROSITE" id="PS51007">
    <property type="entry name" value="CYTC"/>
    <property type="match status" value="1"/>
</dbReference>
<dbReference type="RefSeq" id="WP_150079039.1">
    <property type="nucleotide sequence ID" value="NZ_VWOX01000017.1"/>
</dbReference>
<dbReference type="SUPFAM" id="SSF50952">
    <property type="entry name" value="Soluble quinoprotein glucose dehydrogenase"/>
    <property type="match status" value="1"/>
</dbReference>
<keyword evidence="1 4" id="KW-0349">Heme</keyword>
<gene>
    <name evidence="6" type="ORF">FYK55_23305</name>
</gene>
<dbReference type="Gene3D" id="1.10.760.10">
    <property type="entry name" value="Cytochrome c-like domain"/>
    <property type="match status" value="1"/>
</dbReference>
<dbReference type="InterPro" id="IPR013427">
    <property type="entry name" value="Haem-bd_dom_put"/>
</dbReference>
<dbReference type="AlphaFoldDB" id="A0A5M6D240"/>
<dbReference type="InterPro" id="IPR016024">
    <property type="entry name" value="ARM-type_fold"/>
</dbReference>
<dbReference type="Pfam" id="PF00034">
    <property type="entry name" value="Cytochrom_C"/>
    <property type="match status" value="1"/>
</dbReference>
<keyword evidence="3 4" id="KW-0408">Iron</keyword>
<organism evidence="6 7">
    <name type="scientific">Roseiconus nitratireducens</name>
    <dbReference type="NCBI Taxonomy" id="2605748"/>
    <lineage>
        <taxon>Bacteria</taxon>
        <taxon>Pseudomonadati</taxon>
        <taxon>Planctomycetota</taxon>
        <taxon>Planctomycetia</taxon>
        <taxon>Pirellulales</taxon>
        <taxon>Pirellulaceae</taxon>
        <taxon>Roseiconus</taxon>
    </lineage>
</organism>
<protein>
    <recommendedName>
        <fullName evidence="5">Cytochrome c domain-containing protein</fullName>
    </recommendedName>
</protein>
<evidence type="ECO:0000313" key="6">
    <source>
        <dbReference type="EMBL" id="KAA5539729.1"/>
    </source>
</evidence>
<dbReference type="GO" id="GO:0020037">
    <property type="term" value="F:heme binding"/>
    <property type="evidence" value="ECO:0007669"/>
    <property type="project" value="InterPro"/>
</dbReference>
<evidence type="ECO:0000313" key="7">
    <source>
        <dbReference type="Proteomes" id="UP000324479"/>
    </source>
</evidence>
<evidence type="ECO:0000259" key="5">
    <source>
        <dbReference type="PROSITE" id="PS51007"/>
    </source>
</evidence>
<feature type="domain" description="Cytochrome c" evidence="5">
    <location>
        <begin position="694"/>
        <end position="830"/>
    </location>
</feature>
<proteinExistence type="predicted"/>
<dbReference type="SUPFAM" id="SSF48371">
    <property type="entry name" value="ARM repeat"/>
    <property type="match status" value="1"/>
</dbReference>
<dbReference type="PANTHER" id="PTHR33546">
    <property type="entry name" value="LARGE, MULTIFUNCTIONAL SECRETED PROTEIN-RELATED"/>
    <property type="match status" value="1"/>
</dbReference>
<dbReference type="InterPro" id="IPR011041">
    <property type="entry name" value="Quinoprot_gluc/sorb_DH_b-prop"/>
</dbReference>
<dbReference type="InterPro" id="IPR011042">
    <property type="entry name" value="6-blade_b-propeller_TolB-like"/>
</dbReference>
<sequence length="830" mass="90306">MRSFPARLFLLLWIGVPSVFGTNVTIAESPQPPKVLRDGWSIELVAAEPDLVTPVACCLDSRGRLLVIESHTHFPPEDYPGPKTDRIHAFADTDSDGTLDQQSLFYEGGRATMGLVLLADDWIVVATRSDVARLRDEDGDGVADRREVLLRLETKAEYPHNGLAGVAVGPDGYLYVGQGENFGEPYELTAADGSQQVGGGEGGNIFRLRPDGSDLQRVATGFWNPFGMCFDSRGRLWTVGNDPDAMPPCRLLHVVPSGDYGFQFRFGRAGTHPLQAWNGELPGTLPYAAGTGEAPCAVLPVGDRLWVTSWGDNRIESYQLSPRGASWSSRTEVVVQGDTNFRPVGMAQAADGSIYFTDWVRRDYAVHQTGRLWRLVPPDRSQAFESSIAAKTHREHRADALRSSESVSQLIAALDHPDPFIAQAAIAALADSDRLGSLTLQNVPSDLGRSRLLAAWRWRSMCDPQSVQPSRRDALIHAALSTHGEQTRLVAVRWAAELQQPQWLEAFETLLQDDDLTPRLFSACVAGITHVRDETAPRGVRDPAREKLLDEIASDASRSAAIRALAVQMLPAESKEPTDDELGSWIRSDSEGKLARESIRLLADRSSQSAVEVLQSVMTDSDVPSDRRADAVAALAAGGRTEILLPAGIDQDRMPAEVQTELERVNASAESVTGETRPAAEDIQAWMQLVGSGGNADAGRRVFMRAGCQSCHTHSGRGAATGPELTSLAGQNRQRVLESILKPSREIGPLYTPWKILTVDGDVLNGLKTPTPGVGGKLAFQGTDGKRFEIALEDIQFHSMSDQSIMPEGLEKTISINELRDLLAFLTPQP</sequence>
<dbReference type="Proteomes" id="UP000324479">
    <property type="component" value="Unassembled WGS sequence"/>
</dbReference>
<evidence type="ECO:0000256" key="3">
    <source>
        <dbReference type="ARBA" id="ARBA00023004"/>
    </source>
</evidence>
<dbReference type="InterPro" id="IPR036909">
    <property type="entry name" value="Cyt_c-like_dom_sf"/>
</dbReference>
<keyword evidence="7" id="KW-1185">Reference proteome</keyword>
<dbReference type="InterPro" id="IPR009056">
    <property type="entry name" value="Cyt_c-like_dom"/>
</dbReference>
<dbReference type="InterPro" id="IPR013428">
    <property type="entry name" value="Membrane-bound_put_N"/>
</dbReference>
<dbReference type="EMBL" id="VWOX01000017">
    <property type="protein sequence ID" value="KAA5539729.1"/>
    <property type="molecule type" value="Genomic_DNA"/>
</dbReference>
<name>A0A5M6D240_9BACT</name>
<dbReference type="PANTHER" id="PTHR33546:SF1">
    <property type="entry name" value="LARGE, MULTIFUNCTIONAL SECRETED PROTEIN"/>
    <property type="match status" value="1"/>
</dbReference>
<dbReference type="SUPFAM" id="SSF46626">
    <property type="entry name" value="Cytochrome c"/>
    <property type="match status" value="1"/>
</dbReference>
<evidence type="ECO:0000256" key="2">
    <source>
        <dbReference type="ARBA" id="ARBA00022723"/>
    </source>
</evidence>